<keyword evidence="1" id="KW-0812">Transmembrane</keyword>
<dbReference type="PANTHER" id="PTHR46795">
    <property type="entry name" value="ABC TRANSPORTER PERMEASE-RELATED-RELATED"/>
    <property type="match status" value="1"/>
</dbReference>
<feature type="non-terminal residue" evidence="2">
    <location>
        <position position="88"/>
    </location>
</feature>
<feature type="transmembrane region" description="Helical" evidence="1">
    <location>
        <begin position="17"/>
        <end position="37"/>
    </location>
</feature>
<keyword evidence="1" id="KW-1133">Transmembrane helix</keyword>
<evidence type="ECO:0000313" key="2">
    <source>
        <dbReference type="EMBL" id="MEW3466273.1"/>
    </source>
</evidence>
<proteinExistence type="predicted"/>
<gene>
    <name evidence="2" type="ORF">AB1I55_09250</name>
</gene>
<dbReference type="Proteomes" id="UP001554047">
    <property type="component" value="Unassembled WGS sequence"/>
</dbReference>
<dbReference type="PANTHER" id="PTHR46795:SF3">
    <property type="entry name" value="ABC TRANSPORTER PERMEASE"/>
    <property type="match status" value="1"/>
</dbReference>
<accession>A0ABV3MDZ4</accession>
<comment type="caution">
    <text evidence="2">The sequence shown here is derived from an EMBL/GenBank/DDBJ whole genome shotgun (WGS) entry which is preliminary data.</text>
</comment>
<evidence type="ECO:0000256" key="1">
    <source>
        <dbReference type="SAM" id="Phobius"/>
    </source>
</evidence>
<keyword evidence="1" id="KW-0472">Membrane</keyword>
<organism evidence="2 3">
    <name type="scientific">Enterococcus entomosocium</name>
    <dbReference type="NCBI Taxonomy" id="3034352"/>
    <lineage>
        <taxon>Bacteria</taxon>
        <taxon>Bacillati</taxon>
        <taxon>Bacillota</taxon>
        <taxon>Bacilli</taxon>
        <taxon>Lactobacillales</taxon>
        <taxon>Enterococcaceae</taxon>
        <taxon>Enterococcus</taxon>
    </lineage>
</organism>
<evidence type="ECO:0000313" key="3">
    <source>
        <dbReference type="Proteomes" id="UP001554047"/>
    </source>
</evidence>
<name>A0ABV3MDZ4_9ENTE</name>
<protein>
    <submittedName>
        <fullName evidence="2">ABC transporter permease</fullName>
    </submittedName>
</protein>
<sequence>MLFKIGWRSFLRQFRNYMVYFICMMTAVMIFYSFNALMNDRLLNQRVQQDIRIEGVLGFGSSVVAFVVLFFMLSANHFFLSQRQKEIS</sequence>
<keyword evidence="3" id="KW-1185">Reference proteome</keyword>
<reference evidence="2 3" key="1">
    <citation type="submission" date="2024-05" db="EMBL/GenBank/DDBJ databases">
        <title>Human gut microbiome strain richness.</title>
        <authorList>
            <person name="Chen-Liaw A."/>
        </authorList>
    </citation>
    <scope>NUCLEOTIDE SEQUENCE [LARGE SCALE GENOMIC DNA]</scope>
    <source>
        <strain evidence="2 3">J1100102st1_G3_J1100102_180507</strain>
    </source>
</reference>
<dbReference type="EMBL" id="JBFDTB010000013">
    <property type="protein sequence ID" value="MEW3466273.1"/>
    <property type="molecule type" value="Genomic_DNA"/>
</dbReference>
<dbReference type="InterPro" id="IPR052536">
    <property type="entry name" value="ABC-4_Integral_Memb_Prot"/>
</dbReference>
<feature type="transmembrane region" description="Helical" evidence="1">
    <location>
        <begin position="57"/>
        <end position="80"/>
    </location>
</feature>